<reference evidence="1 2" key="1">
    <citation type="journal article" date="2021" name="BMC Biol.">
        <title>Horizontally acquired antibacterial genes associated with adaptive radiation of ladybird beetles.</title>
        <authorList>
            <person name="Li H.S."/>
            <person name="Tang X.F."/>
            <person name="Huang Y.H."/>
            <person name="Xu Z.Y."/>
            <person name="Chen M.L."/>
            <person name="Du X.Y."/>
            <person name="Qiu B.Y."/>
            <person name="Chen P.T."/>
            <person name="Zhang W."/>
            <person name="Slipinski A."/>
            <person name="Escalona H.E."/>
            <person name="Waterhouse R.M."/>
            <person name="Zwick A."/>
            <person name="Pang H."/>
        </authorList>
    </citation>
    <scope>NUCLEOTIDE SEQUENCE [LARGE SCALE GENOMIC DNA]</scope>
    <source>
        <strain evidence="1">SYSU2018</strain>
    </source>
</reference>
<gene>
    <name evidence="1" type="ORF">HHI36_013296</name>
</gene>
<evidence type="ECO:0000313" key="1">
    <source>
        <dbReference type="EMBL" id="KAL3277955.1"/>
    </source>
</evidence>
<accession>A0ABD2NHV8</accession>
<dbReference type="InterPro" id="IPR036875">
    <property type="entry name" value="Znf_CCHC_sf"/>
</dbReference>
<dbReference type="Gene3D" id="4.10.60.10">
    <property type="entry name" value="Zinc finger, CCHC-type"/>
    <property type="match status" value="1"/>
</dbReference>
<sequence>MNRTQDPSESIVDYLTCINSMFRRYGHVDEYIKLGILTRNLASFYSTQLPTVSTIQELEDACLKLEIKKFRADSYVPPSRRRQGYVEPDLAFVSYPSISTSSSEVNVVSDTRPAKLNQRPSSNNMIVYWNCQRSGHHRQSCPEARKLLCYRCVKMDVTLKICPHCSVAGNSKRRH</sequence>
<proteinExistence type="predicted"/>
<dbReference type="AlphaFoldDB" id="A0ABD2NHV8"/>
<protein>
    <recommendedName>
        <fullName evidence="3">CCHC-type domain-containing protein</fullName>
    </recommendedName>
</protein>
<evidence type="ECO:0008006" key="3">
    <source>
        <dbReference type="Google" id="ProtNLM"/>
    </source>
</evidence>
<dbReference type="Proteomes" id="UP001516400">
    <property type="component" value="Unassembled WGS sequence"/>
</dbReference>
<evidence type="ECO:0000313" key="2">
    <source>
        <dbReference type="Proteomes" id="UP001516400"/>
    </source>
</evidence>
<keyword evidence="2" id="KW-1185">Reference proteome</keyword>
<name>A0ABD2NHV8_9CUCU</name>
<organism evidence="1 2">
    <name type="scientific">Cryptolaemus montrouzieri</name>
    <dbReference type="NCBI Taxonomy" id="559131"/>
    <lineage>
        <taxon>Eukaryota</taxon>
        <taxon>Metazoa</taxon>
        <taxon>Ecdysozoa</taxon>
        <taxon>Arthropoda</taxon>
        <taxon>Hexapoda</taxon>
        <taxon>Insecta</taxon>
        <taxon>Pterygota</taxon>
        <taxon>Neoptera</taxon>
        <taxon>Endopterygota</taxon>
        <taxon>Coleoptera</taxon>
        <taxon>Polyphaga</taxon>
        <taxon>Cucujiformia</taxon>
        <taxon>Coccinelloidea</taxon>
        <taxon>Coccinellidae</taxon>
        <taxon>Scymninae</taxon>
        <taxon>Scymnini</taxon>
        <taxon>Cryptolaemus</taxon>
    </lineage>
</organism>
<dbReference type="SUPFAM" id="SSF57756">
    <property type="entry name" value="Retrovirus zinc finger-like domains"/>
    <property type="match status" value="1"/>
</dbReference>
<dbReference type="EMBL" id="JABFTP020000103">
    <property type="protein sequence ID" value="KAL3277955.1"/>
    <property type="molecule type" value="Genomic_DNA"/>
</dbReference>
<comment type="caution">
    <text evidence="1">The sequence shown here is derived from an EMBL/GenBank/DDBJ whole genome shotgun (WGS) entry which is preliminary data.</text>
</comment>